<reference evidence="3" key="1">
    <citation type="journal article" date="2014" name="Stand. Genomic Sci.">
        <title>Complete genome sequence of Burkholderia phymatum STM815(T), a broad host range and efficient nitrogen-fixing symbiont of Mimosa species.</title>
        <authorList>
            <person name="Moulin L."/>
            <person name="Klonowska A."/>
            <person name="Caroline B."/>
            <person name="Booth K."/>
            <person name="Vriezen J.A."/>
            <person name="Melkonian R."/>
            <person name="James E.K."/>
            <person name="Young J.P."/>
            <person name="Bena G."/>
            <person name="Hauser L."/>
            <person name="Land M."/>
            <person name="Kyrpides N."/>
            <person name="Bruce D."/>
            <person name="Chain P."/>
            <person name="Copeland A."/>
            <person name="Pitluck S."/>
            <person name="Woyke T."/>
            <person name="Lizotte-Waniewski M."/>
            <person name="Bristow J."/>
            <person name="Riley M."/>
        </authorList>
    </citation>
    <scope>NUCLEOTIDE SEQUENCE [LARGE SCALE GENOMIC DNA]</scope>
    <source>
        <strain evidence="3">DSM 17167 / CIP 108236 / LMG 21445 / STM815</strain>
        <plasmid evidence="3">Plasmid pBPHY01</plasmid>
    </source>
</reference>
<dbReference type="EMBL" id="CP001045">
    <property type="protein sequence ID" value="ACC74739.1"/>
    <property type="molecule type" value="Genomic_DNA"/>
</dbReference>
<feature type="region of interest" description="Disordered" evidence="1">
    <location>
        <begin position="142"/>
        <end position="165"/>
    </location>
</feature>
<accession>B2JUW1</accession>
<feature type="compositionally biased region" description="Basic residues" evidence="1">
    <location>
        <begin position="155"/>
        <end position="165"/>
    </location>
</feature>
<name>B2JUW1_PARP8</name>
<protein>
    <submittedName>
        <fullName evidence="2">Uncharacterized protein</fullName>
    </submittedName>
</protein>
<keyword evidence="2" id="KW-0614">Plasmid</keyword>
<gene>
    <name evidence="2" type="ordered locus">Bphy_5666</name>
</gene>
<dbReference type="AlphaFoldDB" id="B2JUW1"/>
<geneLocation type="plasmid" evidence="2 3">
    <name>pBPHY01</name>
</geneLocation>
<proteinExistence type="predicted"/>
<sequence length="165" mass="18179">MPCISKQRAATSATAVDNDNNLSRVSQAGTSPDNAFDLISREHSKFGEQLELMRGFSSRDQGVHAQLVALIVRKIMRAREGIPRYAVERSRDATPSGKCHEQTTRPAANQLAIDIQNVAIVSVPQDQVIRSRAQFFRFRGGDSGARESALSRGLSFKRRPAASQR</sequence>
<dbReference type="KEGG" id="bph:Bphy_5666"/>
<evidence type="ECO:0000256" key="1">
    <source>
        <dbReference type="SAM" id="MobiDB-lite"/>
    </source>
</evidence>
<keyword evidence="3" id="KW-1185">Reference proteome</keyword>
<dbReference type="Proteomes" id="UP000001192">
    <property type="component" value="Plasmid pBPHY01"/>
</dbReference>
<evidence type="ECO:0000313" key="2">
    <source>
        <dbReference type="EMBL" id="ACC74739.1"/>
    </source>
</evidence>
<organism evidence="2 3">
    <name type="scientific">Paraburkholderia phymatum (strain DSM 17167 / CIP 108236 / LMG 21445 / STM815)</name>
    <name type="common">Burkholderia phymatum</name>
    <dbReference type="NCBI Taxonomy" id="391038"/>
    <lineage>
        <taxon>Bacteria</taxon>
        <taxon>Pseudomonadati</taxon>
        <taxon>Pseudomonadota</taxon>
        <taxon>Betaproteobacteria</taxon>
        <taxon>Burkholderiales</taxon>
        <taxon>Burkholderiaceae</taxon>
        <taxon>Paraburkholderia</taxon>
    </lineage>
</organism>
<dbReference type="HOGENOM" id="CLU_1607755_0_0_4"/>
<evidence type="ECO:0000313" key="3">
    <source>
        <dbReference type="Proteomes" id="UP000001192"/>
    </source>
</evidence>